<evidence type="ECO:0000256" key="2">
    <source>
        <dbReference type="ARBA" id="ARBA00023015"/>
    </source>
</evidence>
<evidence type="ECO:0000256" key="3">
    <source>
        <dbReference type="ARBA" id="ARBA00023125"/>
    </source>
</evidence>
<organism evidence="8 9">
    <name type="scientific">Actinidia rufa</name>
    <dbReference type="NCBI Taxonomy" id="165716"/>
    <lineage>
        <taxon>Eukaryota</taxon>
        <taxon>Viridiplantae</taxon>
        <taxon>Streptophyta</taxon>
        <taxon>Embryophyta</taxon>
        <taxon>Tracheophyta</taxon>
        <taxon>Spermatophyta</taxon>
        <taxon>Magnoliopsida</taxon>
        <taxon>eudicotyledons</taxon>
        <taxon>Gunneridae</taxon>
        <taxon>Pentapetalae</taxon>
        <taxon>asterids</taxon>
        <taxon>Ericales</taxon>
        <taxon>Actinidiaceae</taxon>
        <taxon>Actinidia</taxon>
    </lineage>
</organism>
<evidence type="ECO:0000256" key="4">
    <source>
        <dbReference type="ARBA" id="ARBA00023163"/>
    </source>
</evidence>
<keyword evidence="2" id="KW-0805">Transcription regulation</keyword>
<keyword evidence="5" id="KW-0539">Nucleus</keyword>
<dbReference type="OrthoDB" id="1435582at2759"/>
<evidence type="ECO:0000256" key="1">
    <source>
        <dbReference type="ARBA" id="ARBA00004123"/>
    </source>
</evidence>
<dbReference type="PROSITE" id="PS50982">
    <property type="entry name" value="MBD"/>
    <property type="match status" value="1"/>
</dbReference>
<dbReference type="InterPro" id="IPR016177">
    <property type="entry name" value="DNA-bd_dom_sf"/>
</dbReference>
<reference evidence="9" key="1">
    <citation type="submission" date="2019-07" db="EMBL/GenBank/DDBJ databases">
        <title>De Novo Assembly of kiwifruit Actinidia rufa.</title>
        <authorList>
            <person name="Sugita-Konishi S."/>
            <person name="Sato K."/>
            <person name="Mori E."/>
            <person name="Abe Y."/>
            <person name="Kisaki G."/>
            <person name="Hamano K."/>
            <person name="Suezawa K."/>
            <person name="Otani M."/>
            <person name="Fukuda T."/>
            <person name="Manabe T."/>
            <person name="Gomi K."/>
            <person name="Tabuchi M."/>
            <person name="Akimitsu K."/>
            <person name="Kataoka I."/>
        </authorList>
    </citation>
    <scope>NUCLEOTIDE SEQUENCE [LARGE SCALE GENOMIC DNA]</scope>
    <source>
        <strain evidence="9">cv. Fuchu</strain>
    </source>
</reference>
<dbReference type="InterPro" id="IPR039622">
    <property type="entry name" value="MBD10/11"/>
</dbReference>
<sequence>MPKKTGTPKKNEIVFTAPTGEEITNRKQLEQYLKLHPGGPAMSEFDWGTGETPRRSTRISEKAKATPPPESEPPKKRSKKSPASKKDKKEEVAPEETEVVKEVDMQGEKTEKENADEEIEKNVVKENQDETHDTDGKVEDAPKEAEPGQDVKMPDTEECKKNGEAEGENSKEAEAEKKDGPSEQDKPDTGIAEEKNCQMEVEEKGEQKGTGLRSEAETHEKEAMDKKIEEQNKSSDNATSKKIDEAVIENGGFGSEP</sequence>
<dbReference type="InterPro" id="IPR001739">
    <property type="entry name" value="Methyl_CpG_DNA-bd"/>
</dbReference>
<feature type="compositionally biased region" description="Basic and acidic residues" evidence="6">
    <location>
        <begin position="214"/>
        <end position="245"/>
    </location>
</feature>
<evidence type="ECO:0000313" key="9">
    <source>
        <dbReference type="Proteomes" id="UP000585474"/>
    </source>
</evidence>
<comment type="subcellular location">
    <subcellularLocation>
        <location evidence="1">Nucleus</location>
    </subcellularLocation>
</comment>
<dbReference type="SUPFAM" id="SSF54171">
    <property type="entry name" value="DNA-binding domain"/>
    <property type="match status" value="1"/>
</dbReference>
<dbReference type="AlphaFoldDB" id="A0A7J0DT83"/>
<keyword evidence="4" id="KW-0804">Transcription</keyword>
<dbReference type="PANTHER" id="PTHR33729:SF6">
    <property type="entry name" value="METHYL-CPG-BINDING DOMAIN-CONTAINING PROTEIN 11"/>
    <property type="match status" value="1"/>
</dbReference>
<accession>A0A7J0DT83</accession>
<dbReference type="GO" id="GO:0003677">
    <property type="term" value="F:DNA binding"/>
    <property type="evidence" value="ECO:0007669"/>
    <property type="project" value="UniProtKB-KW"/>
</dbReference>
<dbReference type="Pfam" id="PF01429">
    <property type="entry name" value="MBD"/>
    <property type="match status" value="1"/>
</dbReference>
<dbReference type="EMBL" id="BJWL01000362">
    <property type="protein sequence ID" value="GFS40913.1"/>
    <property type="molecule type" value="Genomic_DNA"/>
</dbReference>
<comment type="caution">
    <text evidence="8">The sequence shown here is derived from an EMBL/GenBank/DDBJ whole genome shotgun (WGS) entry which is preliminary data.</text>
</comment>
<name>A0A7J0DT83_9ERIC</name>
<feature type="compositionally biased region" description="Basic and acidic residues" evidence="6">
    <location>
        <begin position="84"/>
        <end position="113"/>
    </location>
</feature>
<feature type="domain" description="MBD" evidence="7">
    <location>
        <begin position="1"/>
        <end position="52"/>
    </location>
</feature>
<evidence type="ECO:0000256" key="5">
    <source>
        <dbReference type="ARBA" id="ARBA00023242"/>
    </source>
</evidence>
<feature type="compositionally biased region" description="Basic and acidic residues" evidence="6">
    <location>
        <begin position="152"/>
        <end position="207"/>
    </location>
</feature>
<protein>
    <submittedName>
        <fullName evidence="8">Methyl-CPG-binding domain 11</fullName>
    </submittedName>
</protein>
<dbReference type="GO" id="GO:0005634">
    <property type="term" value="C:nucleus"/>
    <property type="evidence" value="ECO:0007669"/>
    <property type="project" value="UniProtKB-SubCell"/>
</dbReference>
<proteinExistence type="predicted"/>
<dbReference type="Proteomes" id="UP000585474">
    <property type="component" value="Unassembled WGS sequence"/>
</dbReference>
<evidence type="ECO:0000256" key="6">
    <source>
        <dbReference type="SAM" id="MobiDB-lite"/>
    </source>
</evidence>
<evidence type="ECO:0000313" key="8">
    <source>
        <dbReference type="EMBL" id="GFS40913.1"/>
    </source>
</evidence>
<keyword evidence="3" id="KW-0238">DNA-binding</keyword>
<evidence type="ECO:0000259" key="7">
    <source>
        <dbReference type="PROSITE" id="PS50982"/>
    </source>
</evidence>
<feature type="compositionally biased region" description="Basic and acidic residues" evidence="6">
    <location>
        <begin position="52"/>
        <end position="64"/>
    </location>
</feature>
<feature type="region of interest" description="Disordered" evidence="6">
    <location>
        <begin position="1"/>
        <end position="257"/>
    </location>
</feature>
<dbReference type="PANTHER" id="PTHR33729">
    <property type="entry name" value="METHYL-CPG BINDING DOMAIN CONTAINING PROTEIN, EXPRESSED"/>
    <property type="match status" value="1"/>
</dbReference>
<dbReference type="Gene3D" id="3.30.890.10">
    <property type="entry name" value="Methyl-cpg-binding Protein 2, Chain A"/>
    <property type="match status" value="1"/>
</dbReference>
<gene>
    <name evidence="8" type="ORF">Acr_00g0071150</name>
</gene>
<feature type="compositionally biased region" description="Basic and acidic residues" evidence="6">
    <location>
        <begin position="120"/>
        <end position="146"/>
    </location>
</feature>
<keyword evidence="9" id="KW-1185">Reference proteome</keyword>